<evidence type="ECO:0008006" key="10">
    <source>
        <dbReference type="Google" id="ProtNLM"/>
    </source>
</evidence>
<feature type="transmembrane region" description="Helical" evidence="7">
    <location>
        <begin position="279"/>
        <end position="298"/>
    </location>
</feature>
<evidence type="ECO:0000256" key="5">
    <source>
        <dbReference type="ARBA" id="ARBA00023136"/>
    </source>
</evidence>
<dbReference type="GO" id="GO:0016020">
    <property type="term" value="C:membrane"/>
    <property type="evidence" value="ECO:0007669"/>
    <property type="project" value="UniProtKB-SubCell"/>
</dbReference>
<evidence type="ECO:0000313" key="8">
    <source>
        <dbReference type="EMBL" id="KZT25314.1"/>
    </source>
</evidence>
<accession>A0A165SKW3</accession>
<dbReference type="InParanoid" id="A0A165SKW3"/>
<keyword evidence="3 7" id="KW-0812">Transmembrane</keyword>
<organism evidence="8 9">
    <name type="scientific">Neolentinus lepideus HHB14362 ss-1</name>
    <dbReference type="NCBI Taxonomy" id="1314782"/>
    <lineage>
        <taxon>Eukaryota</taxon>
        <taxon>Fungi</taxon>
        <taxon>Dikarya</taxon>
        <taxon>Basidiomycota</taxon>
        <taxon>Agaricomycotina</taxon>
        <taxon>Agaricomycetes</taxon>
        <taxon>Gloeophyllales</taxon>
        <taxon>Gloeophyllaceae</taxon>
        <taxon>Neolentinus</taxon>
    </lineage>
</organism>
<feature type="transmembrane region" description="Helical" evidence="7">
    <location>
        <begin position="206"/>
        <end position="224"/>
    </location>
</feature>
<proteinExistence type="predicted"/>
<feature type="transmembrane region" description="Helical" evidence="7">
    <location>
        <begin position="423"/>
        <end position="445"/>
    </location>
</feature>
<dbReference type="PANTHER" id="PTHR43791:SF36">
    <property type="entry name" value="TRANSPORTER, PUTATIVE (AFU_ORTHOLOGUE AFUA_6G08340)-RELATED"/>
    <property type="match status" value="1"/>
</dbReference>
<dbReference type="Gene3D" id="1.20.1250.20">
    <property type="entry name" value="MFS general substrate transporter like domains"/>
    <property type="match status" value="1"/>
</dbReference>
<keyword evidence="4 7" id="KW-1133">Transmembrane helix</keyword>
<feature type="transmembrane region" description="Helical" evidence="7">
    <location>
        <begin position="110"/>
        <end position="128"/>
    </location>
</feature>
<evidence type="ECO:0000256" key="3">
    <source>
        <dbReference type="ARBA" id="ARBA00022692"/>
    </source>
</evidence>
<evidence type="ECO:0000256" key="2">
    <source>
        <dbReference type="ARBA" id="ARBA00022448"/>
    </source>
</evidence>
<feature type="transmembrane region" description="Helical" evidence="7">
    <location>
        <begin position="50"/>
        <end position="70"/>
    </location>
</feature>
<evidence type="ECO:0000256" key="7">
    <source>
        <dbReference type="SAM" id="Phobius"/>
    </source>
</evidence>
<dbReference type="GO" id="GO:0022857">
    <property type="term" value="F:transmembrane transporter activity"/>
    <property type="evidence" value="ECO:0007669"/>
    <property type="project" value="TreeGrafter"/>
</dbReference>
<feature type="transmembrane region" description="Helical" evidence="7">
    <location>
        <begin position="322"/>
        <end position="340"/>
    </location>
</feature>
<comment type="subcellular location">
    <subcellularLocation>
        <location evidence="1">Membrane</location>
        <topology evidence="1">Multi-pass membrane protein</topology>
    </subcellularLocation>
</comment>
<dbReference type="SUPFAM" id="SSF103473">
    <property type="entry name" value="MFS general substrate transporter"/>
    <property type="match status" value="1"/>
</dbReference>
<name>A0A165SKW3_9AGAM</name>
<keyword evidence="9" id="KW-1185">Reference proteome</keyword>
<gene>
    <name evidence="8" type="ORF">NEOLEDRAFT_1133684</name>
</gene>
<dbReference type="STRING" id="1314782.A0A165SKW3"/>
<evidence type="ECO:0000256" key="4">
    <source>
        <dbReference type="ARBA" id="ARBA00022989"/>
    </source>
</evidence>
<dbReference type="OrthoDB" id="3311199at2759"/>
<feature type="region of interest" description="Disordered" evidence="6">
    <location>
        <begin position="485"/>
        <end position="506"/>
    </location>
</feature>
<evidence type="ECO:0000256" key="1">
    <source>
        <dbReference type="ARBA" id="ARBA00004141"/>
    </source>
</evidence>
<dbReference type="EMBL" id="KV425572">
    <property type="protein sequence ID" value="KZT25314.1"/>
    <property type="molecule type" value="Genomic_DNA"/>
</dbReference>
<sequence length="506" mass="56396">MAGPSVSGEQVGVNVPLLPRGDQHEDGWEDEIEVEAKLVKTLKERMRPFGILYLLARVIQNTIPIAALFGFREALALSPMQFSTVVAAYIIGKIPAILVSEVFGRQLERWPTIGPAAAVALGFITILTGFTTNFAQIFLVRCASGFLASTMIMCNNRTHQTWHKPKGGLPQPALYSIPLIVIIGLVEAAAVLYQPFVGQGPAQWKFMFYLLGIQMLAVALYAWYRAPGCPDTATWPSYSERQLVSKWKSERDQRAQRRQPIEPHPAEGDDNAVRWYSPILPYVKILYIAVCQMFFWTAKSVEWFWPLIFVGYLDIENPGPQTLLQCSAPWILPGCIMMLYRWYWGKLMHKPAGLFFILMDLTGRLCFLVAVVGWGLVVWAHRGLQSLPLFMVTLVYVGDIPYDQAFRIGISGILKSAIPWKQASAIRFLGFCCIAGEILGCYGWNARGDSFGQGLANIYLSSVASGLGVFSLCSKELAYALKRPGERRESQGQESDMEMVQGSSNV</sequence>
<feature type="transmembrane region" description="Helical" evidence="7">
    <location>
        <begin position="82"/>
        <end position="103"/>
    </location>
</feature>
<dbReference type="PANTHER" id="PTHR43791">
    <property type="entry name" value="PERMEASE-RELATED"/>
    <property type="match status" value="1"/>
</dbReference>
<dbReference type="Proteomes" id="UP000076761">
    <property type="component" value="Unassembled WGS sequence"/>
</dbReference>
<evidence type="ECO:0000256" key="6">
    <source>
        <dbReference type="SAM" id="MobiDB-lite"/>
    </source>
</evidence>
<feature type="transmembrane region" description="Helical" evidence="7">
    <location>
        <begin position="352"/>
        <end position="377"/>
    </location>
</feature>
<keyword evidence="5 7" id="KW-0472">Membrane</keyword>
<protein>
    <recommendedName>
        <fullName evidence="10">MFS general substrate transporter</fullName>
    </recommendedName>
</protein>
<reference evidence="8 9" key="1">
    <citation type="journal article" date="2016" name="Mol. Biol. Evol.">
        <title>Comparative Genomics of Early-Diverging Mushroom-Forming Fungi Provides Insights into the Origins of Lignocellulose Decay Capabilities.</title>
        <authorList>
            <person name="Nagy L.G."/>
            <person name="Riley R."/>
            <person name="Tritt A."/>
            <person name="Adam C."/>
            <person name="Daum C."/>
            <person name="Floudas D."/>
            <person name="Sun H."/>
            <person name="Yadav J.S."/>
            <person name="Pangilinan J."/>
            <person name="Larsson K.H."/>
            <person name="Matsuura K."/>
            <person name="Barry K."/>
            <person name="Labutti K."/>
            <person name="Kuo R."/>
            <person name="Ohm R.A."/>
            <person name="Bhattacharya S.S."/>
            <person name="Shirouzu T."/>
            <person name="Yoshinaga Y."/>
            <person name="Martin F.M."/>
            <person name="Grigoriev I.V."/>
            <person name="Hibbett D.S."/>
        </authorList>
    </citation>
    <scope>NUCLEOTIDE SEQUENCE [LARGE SCALE GENOMIC DNA]</scope>
    <source>
        <strain evidence="8 9">HHB14362 ss-1</strain>
    </source>
</reference>
<feature type="transmembrane region" description="Helical" evidence="7">
    <location>
        <begin position="383"/>
        <end position="402"/>
    </location>
</feature>
<dbReference type="AlphaFoldDB" id="A0A165SKW3"/>
<feature type="transmembrane region" description="Helical" evidence="7">
    <location>
        <begin position="134"/>
        <end position="154"/>
    </location>
</feature>
<dbReference type="InterPro" id="IPR036259">
    <property type="entry name" value="MFS_trans_sf"/>
</dbReference>
<feature type="transmembrane region" description="Helical" evidence="7">
    <location>
        <begin position="451"/>
        <end position="473"/>
    </location>
</feature>
<feature type="region of interest" description="Disordered" evidence="6">
    <location>
        <begin position="1"/>
        <end position="26"/>
    </location>
</feature>
<keyword evidence="2" id="KW-0813">Transport</keyword>
<feature type="transmembrane region" description="Helical" evidence="7">
    <location>
        <begin position="174"/>
        <end position="194"/>
    </location>
</feature>
<evidence type="ECO:0000313" key="9">
    <source>
        <dbReference type="Proteomes" id="UP000076761"/>
    </source>
</evidence>